<dbReference type="EMBL" id="CP025682">
    <property type="protein sequence ID" value="AUN94752.1"/>
    <property type="molecule type" value="Genomic_DNA"/>
</dbReference>
<reference evidence="8 9" key="1">
    <citation type="submission" date="2018-01" db="EMBL/GenBank/DDBJ databases">
        <authorList>
            <person name="Fu G.-Y."/>
        </authorList>
    </citation>
    <scope>NUCLEOTIDE SEQUENCE [LARGE SCALE GENOMIC DNA]</scope>
    <source>
        <strain evidence="8 9">SY39</strain>
    </source>
</reference>
<dbReference type="PROSITE" id="PS50042">
    <property type="entry name" value="CNMP_BINDING_3"/>
    <property type="match status" value="1"/>
</dbReference>
<protein>
    <submittedName>
        <fullName evidence="8">Serine/threonine protein kinase</fullName>
    </submittedName>
</protein>
<dbReference type="PANTHER" id="PTHR24348">
    <property type="entry name" value="SERINE/THREONINE-PROTEIN KINASE UNC-51-RELATED"/>
    <property type="match status" value="1"/>
</dbReference>
<dbReference type="InterPro" id="IPR045269">
    <property type="entry name" value="Atg1-like"/>
</dbReference>
<dbReference type="InterPro" id="IPR000719">
    <property type="entry name" value="Prot_kinase_dom"/>
</dbReference>
<dbReference type="InterPro" id="IPR008271">
    <property type="entry name" value="Ser/Thr_kinase_AS"/>
</dbReference>
<keyword evidence="8" id="KW-0723">Serine/threonine-protein kinase</keyword>
<feature type="binding site" evidence="5">
    <location>
        <position position="40"/>
    </location>
    <ligand>
        <name>ATP</name>
        <dbReference type="ChEBI" id="CHEBI:30616"/>
    </ligand>
</feature>
<dbReference type="OrthoDB" id="9791419at2"/>
<dbReference type="Pfam" id="PF00069">
    <property type="entry name" value="Pkinase"/>
    <property type="match status" value="1"/>
</dbReference>
<dbReference type="Gene3D" id="1.10.510.10">
    <property type="entry name" value="Transferase(Phosphotransferase) domain 1"/>
    <property type="match status" value="1"/>
</dbReference>
<evidence type="ECO:0000313" key="8">
    <source>
        <dbReference type="EMBL" id="AUN94752.1"/>
    </source>
</evidence>
<dbReference type="GO" id="GO:0005524">
    <property type="term" value="F:ATP binding"/>
    <property type="evidence" value="ECO:0007669"/>
    <property type="project" value="UniProtKB-UniRule"/>
</dbReference>
<keyword evidence="4" id="KW-0142">cGMP-binding</keyword>
<dbReference type="SMART" id="SM00100">
    <property type="entry name" value="cNMP"/>
    <property type="match status" value="1"/>
</dbReference>
<accession>A0A2I6S665</accession>
<keyword evidence="3 5" id="KW-0067">ATP-binding</keyword>
<feature type="domain" description="Cyclic nucleotide-binding" evidence="7">
    <location>
        <begin position="302"/>
        <end position="380"/>
    </location>
</feature>
<evidence type="ECO:0000256" key="5">
    <source>
        <dbReference type="PROSITE-ProRule" id="PRU10141"/>
    </source>
</evidence>
<dbReference type="RefSeq" id="WP_102246819.1">
    <property type="nucleotide sequence ID" value="NZ_CP025682.1"/>
</dbReference>
<dbReference type="SMART" id="SM00220">
    <property type="entry name" value="S_TKc"/>
    <property type="match status" value="1"/>
</dbReference>
<keyword evidence="9" id="KW-1185">Reference proteome</keyword>
<dbReference type="PROSITE" id="PS00108">
    <property type="entry name" value="PROTEIN_KINASE_ST"/>
    <property type="match status" value="1"/>
</dbReference>
<name>A0A2I6S665_9RHOO</name>
<dbReference type="Pfam" id="PF00027">
    <property type="entry name" value="cNMP_binding"/>
    <property type="match status" value="1"/>
</dbReference>
<keyword evidence="8" id="KW-0808">Transferase</keyword>
<dbReference type="CDD" id="cd00038">
    <property type="entry name" value="CAP_ED"/>
    <property type="match status" value="1"/>
</dbReference>
<dbReference type="Proteomes" id="UP000242205">
    <property type="component" value="Chromosome"/>
</dbReference>
<dbReference type="KEGG" id="atw:C0099_07280"/>
<dbReference type="InterPro" id="IPR000595">
    <property type="entry name" value="cNMP-bd_dom"/>
</dbReference>
<organism evidence="8 9">
    <name type="scientific">Pseudazoarcus pumilus</name>
    <dbReference type="NCBI Taxonomy" id="2067960"/>
    <lineage>
        <taxon>Bacteria</taxon>
        <taxon>Pseudomonadati</taxon>
        <taxon>Pseudomonadota</taxon>
        <taxon>Betaproteobacteria</taxon>
        <taxon>Rhodocyclales</taxon>
        <taxon>Zoogloeaceae</taxon>
        <taxon>Pseudazoarcus</taxon>
    </lineage>
</organism>
<keyword evidence="8" id="KW-0418">Kinase</keyword>
<evidence type="ECO:0000256" key="2">
    <source>
        <dbReference type="ARBA" id="ARBA00022741"/>
    </source>
</evidence>
<evidence type="ECO:0000259" key="6">
    <source>
        <dbReference type="PROSITE" id="PS50011"/>
    </source>
</evidence>
<dbReference type="PROSITE" id="PS00107">
    <property type="entry name" value="PROTEIN_KINASE_ATP"/>
    <property type="match status" value="1"/>
</dbReference>
<dbReference type="AlphaFoldDB" id="A0A2I6S665"/>
<dbReference type="PROSITE" id="PS50011">
    <property type="entry name" value="PROTEIN_KINASE_DOM"/>
    <property type="match status" value="1"/>
</dbReference>
<evidence type="ECO:0000256" key="3">
    <source>
        <dbReference type="ARBA" id="ARBA00022840"/>
    </source>
</evidence>
<dbReference type="InterPro" id="IPR017441">
    <property type="entry name" value="Protein_kinase_ATP_BS"/>
</dbReference>
<gene>
    <name evidence="8" type="ORF">C0099_07280</name>
</gene>
<dbReference type="GO" id="GO:0004674">
    <property type="term" value="F:protein serine/threonine kinase activity"/>
    <property type="evidence" value="ECO:0007669"/>
    <property type="project" value="UniProtKB-KW"/>
</dbReference>
<dbReference type="Gene3D" id="3.30.200.20">
    <property type="entry name" value="Phosphorylase Kinase, domain 1"/>
    <property type="match status" value="1"/>
</dbReference>
<sequence>MSELPSRIGRFEILEKVGQGATATVYRAVSPDHPEGVAIKHVRFGQGDGEARRVRRLKKLLKAEAAVARRLEHPNIIRIDEVVFEDDAAHVVMEYFPGLPLARHCRFDNLLPLHRVMGIVFKCCMALDHAFRQGVVHRDIKPDNILVDAEDNVKITDFGLALNLDRKQQSDSTFIVGVGSPAYMSPEQIKSYPLNQKTDLYSLGVVLFHLLTGRLPFRANNHAQLIYKILNADPPSPSRLNPDLPQGVDAVVAKALEKDLYSRYRNGAQFAQDLSAIRYKIVDESQRPSDTRRFEVLRRLAFFTEFDDVELWEALRISAWRRVDAGVAVFRENDEDPRFALLIDGEVEISIDGRRVERLGPGSAFGELAWLDVGTSRQMTTAVTVVESIYLEVSPSALALASEEVRDKFRAVVGAIAARRCAEAMRAIAAGGEQALPARRAAPGRLDLQLVDD</sequence>
<dbReference type="Gene3D" id="2.60.120.10">
    <property type="entry name" value="Jelly Rolls"/>
    <property type="match status" value="1"/>
</dbReference>
<dbReference type="InterPro" id="IPR011009">
    <property type="entry name" value="Kinase-like_dom_sf"/>
</dbReference>
<dbReference type="SUPFAM" id="SSF56112">
    <property type="entry name" value="Protein kinase-like (PK-like)"/>
    <property type="match status" value="1"/>
</dbReference>
<dbReference type="SUPFAM" id="SSF51206">
    <property type="entry name" value="cAMP-binding domain-like"/>
    <property type="match status" value="1"/>
</dbReference>
<feature type="domain" description="Protein kinase" evidence="6">
    <location>
        <begin position="11"/>
        <end position="277"/>
    </location>
</feature>
<evidence type="ECO:0000313" key="9">
    <source>
        <dbReference type="Proteomes" id="UP000242205"/>
    </source>
</evidence>
<evidence type="ECO:0000256" key="4">
    <source>
        <dbReference type="ARBA" id="ARBA00022992"/>
    </source>
</evidence>
<evidence type="ECO:0000256" key="1">
    <source>
        <dbReference type="ARBA" id="ARBA00022535"/>
    </source>
</evidence>
<keyword evidence="1" id="KW-0140">cGMP</keyword>
<evidence type="ECO:0000259" key="7">
    <source>
        <dbReference type="PROSITE" id="PS50042"/>
    </source>
</evidence>
<dbReference type="InterPro" id="IPR014710">
    <property type="entry name" value="RmlC-like_jellyroll"/>
</dbReference>
<dbReference type="InterPro" id="IPR018490">
    <property type="entry name" value="cNMP-bd_dom_sf"/>
</dbReference>
<dbReference type="CDD" id="cd14014">
    <property type="entry name" value="STKc_PknB_like"/>
    <property type="match status" value="1"/>
</dbReference>
<dbReference type="GO" id="GO:0005737">
    <property type="term" value="C:cytoplasm"/>
    <property type="evidence" value="ECO:0007669"/>
    <property type="project" value="TreeGrafter"/>
</dbReference>
<dbReference type="GO" id="GO:0030553">
    <property type="term" value="F:cGMP binding"/>
    <property type="evidence" value="ECO:0007669"/>
    <property type="project" value="UniProtKB-KW"/>
</dbReference>
<keyword evidence="2 5" id="KW-0547">Nucleotide-binding</keyword>
<proteinExistence type="predicted"/>